<evidence type="ECO:0000256" key="4">
    <source>
        <dbReference type="ARBA" id="ARBA00022452"/>
    </source>
</evidence>
<dbReference type="InterPro" id="IPR003423">
    <property type="entry name" value="OMP_efflux"/>
</dbReference>
<name>A0A5M8P188_9BACT</name>
<organism evidence="9 10">
    <name type="scientific">Candidatus Ordinivivax streblomastigis</name>
    <dbReference type="NCBI Taxonomy" id="2540710"/>
    <lineage>
        <taxon>Bacteria</taxon>
        <taxon>Pseudomonadati</taxon>
        <taxon>Bacteroidota</taxon>
        <taxon>Bacteroidia</taxon>
        <taxon>Bacteroidales</taxon>
        <taxon>Candidatus Ordinivivax</taxon>
    </lineage>
</organism>
<protein>
    <submittedName>
        <fullName evidence="9">Outer membrane protein OprM</fullName>
    </submittedName>
</protein>
<sequence>MKVHVGKKFSMAAIAILSPWLMNAQNTSAPLEVTLDRAIEIALSENPSVKIADLEVQKKKYAKQSAQSALYPQIDAVGQYSRTLKKQVMYMDGAFNVTDMMEPLINGIDETFAGQNPGYVSGETGELYQNIARNTPPPTGGDDGISIGRDNNWSGGFQLNWPIVVPTLWKSLEINSLDLEVAVENARSSKINMVNSVRKAYYGALFAKDVIQVYQQNYDNAVLTYNDINNKFKQGIVAEFDLIRADVNAKNIKPNLIQAQNAYNIAILSLKALMGIDMDQTLAINGSLSDYEQDLYSDLLRINKSLDSNSDLMKFDIQNEQLQKSLTLYKMQYYPTIAITGNYMFMSMNNDFKFGDYKWNPTSSIALNISIPIFDGLKKHKDIQQTKVNLEQLKWQREDIVRNLKLSVDNNINTMTNYVEQVLSTKDVVAQAQKGYEISQRLYDTGMGTLLDLNTAQLGLVQASLAFNQAIYNFLASKADLDKTLGIEINK</sequence>
<dbReference type="Pfam" id="PF02321">
    <property type="entry name" value="OEP"/>
    <property type="match status" value="2"/>
</dbReference>
<feature type="signal peptide" evidence="8">
    <location>
        <begin position="1"/>
        <end position="24"/>
    </location>
</feature>
<evidence type="ECO:0000313" key="10">
    <source>
        <dbReference type="Proteomes" id="UP000324575"/>
    </source>
</evidence>
<comment type="subcellular location">
    <subcellularLocation>
        <location evidence="1">Cell outer membrane</location>
    </subcellularLocation>
</comment>
<dbReference type="InterPro" id="IPR051906">
    <property type="entry name" value="TolC-like"/>
</dbReference>
<evidence type="ECO:0000256" key="6">
    <source>
        <dbReference type="ARBA" id="ARBA00023136"/>
    </source>
</evidence>
<gene>
    <name evidence="9" type="ORF">EZS26_001553</name>
</gene>
<feature type="chain" id="PRO_5024411385" evidence="8">
    <location>
        <begin position="25"/>
        <end position="491"/>
    </location>
</feature>
<dbReference type="AlphaFoldDB" id="A0A5M8P188"/>
<keyword evidence="6" id="KW-0472">Membrane</keyword>
<dbReference type="GO" id="GO:1990281">
    <property type="term" value="C:efflux pump complex"/>
    <property type="evidence" value="ECO:0007669"/>
    <property type="project" value="TreeGrafter"/>
</dbReference>
<evidence type="ECO:0000256" key="3">
    <source>
        <dbReference type="ARBA" id="ARBA00022448"/>
    </source>
</evidence>
<dbReference type="GO" id="GO:0015288">
    <property type="term" value="F:porin activity"/>
    <property type="evidence" value="ECO:0007669"/>
    <property type="project" value="TreeGrafter"/>
</dbReference>
<dbReference type="Proteomes" id="UP000324575">
    <property type="component" value="Unassembled WGS sequence"/>
</dbReference>
<keyword evidence="3" id="KW-0813">Transport</keyword>
<evidence type="ECO:0000256" key="2">
    <source>
        <dbReference type="ARBA" id="ARBA00007613"/>
    </source>
</evidence>
<evidence type="ECO:0000256" key="1">
    <source>
        <dbReference type="ARBA" id="ARBA00004442"/>
    </source>
</evidence>
<accession>A0A5M8P188</accession>
<evidence type="ECO:0000256" key="8">
    <source>
        <dbReference type="SAM" id="SignalP"/>
    </source>
</evidence>
<keyword evidence="5" id="KW-0812">Transmembrane</keyword>
<dbReference type="SUPFAM" id="SSF56954">
    <property type="entry name" value="Outer membrane efflux proteins (OEP)"/>
    <property type="match status" value="1"/>
</dbReference>
<keyword evidence="8" id="KW-0732">Signal</keyword>
<dbReference type="EMBL" id="SNRX01000009">
    <property type="protein sequence ID" value="KAA6302193.1"/>
    <property type="molecule type" value="Genomic_DNA"/>
</dbReference>
<keyword evidence="4" id="KW-1134">Transmembrane beta strand</keyword>
<proteinExistence type="inferred from homology"/>
<evidence type="ECO:0000313" key="9">
    <source>
        <dbReference type="EMBL" id="KAA6302193.1"/>
    </source>
</evidence>
<dbReference type="Gene3D" id="1.20.1600.10">
    <property type="entry name" value="Outer membrane efflux proteins (OEP)"/>
    <property type="match status" value="1"/>
</dbReference>
<evidence type="ECO:0000256" key="5">
    <source>
        <dbReference type="ARBA" id="ARBA00022692"/>
    </source>
</evidence>
<dbReference type="PANTHER" id="PTHR30026">
    <property type="entry name" value="OUTER MEMBRANE PROTEIN TOLC"/>
    <property type="match status" value="1"/>
</dbReference>
<dbReference type="PANTHER" id="PTHR30026:SF20">
    <property type="entry name" value="OUTER MEMBRANE PROTEIN TOLC"/>
    <property type="match status" value="1"/>
</dbReference>
<dbReference type="GO" id="GO:0009279">
    <property type="term" value="C:cell outer membrane"/>
    <property type="evidence" value="ECO:0007669"/>
    <property type="project" value="UniProtKB-SubCell"/>
</dbReference>
<reference evidence="9 10" key="1">
    <citation type="submission" date="2019-03" db="EMBL/GenBank/DDBJ databases">
        <title>Single cell metagenomics reveals metabolic interactions within the superorganism composed of flagellate Streblomastix strix and complex community of Bacteroidetes bacteria on its surface.</title>
        <authorList>
            <person name="Treitli S.C."/>
            <person name="Kolisko M."/>
            <person name="Husnik F."/>
            <person name="Keeling P."/>
            <person name="Hampl V."/>
        </authorList>
    </citation>
    <scope>NUCLEOTIDE SEQUENCE [LARGE SCALE GENOMIC DNA]</scope>
    <source>
        <strain evidence="9">St1</strain>
    </source>
</reference>
<keyword evidence="7" id="KW-0998">Cell outer membrane</keyword>
<dbReference type="GO" id="GO:0015562">
    <property type="term" value="F:efflux transmembrane transporter activity"/>
    <property type="evidence" value="ECO:0007669"/>
    <property type="project" value="InterPro"/>
</dbReference>
<comment type="caution">
    <text evidence="9">The sequence shown here is derived from an EMBL/GenBank/DDBJ whole genome shotgun (WGS) entry which is preliminary data.</text>
</comment>
<comment type="similarity">
    <text evidence="2">Belongs to the outer membrane factor (OMF) (TC 1.B.17) family.</text>
</comment>
<evidence type="ECO:0000256" key="7">
    <source>
        <dbReference type="ARBA" id="ARBA00023237"/>
    </source>
</evidence>